<sequence>MEDDEIARRYAWPETDRPWVRAVMVSSLDGAVEAGGRSAGVATAADRRVFVRLRRSADVVLVGAGTVRAEDYRGVRAGADAVAPPIAVVSGSAALDPSSRLFSDTRTPPIVLTTAAAPRSRRDAIAAAGGDVVVLDDLGAASLLGELGRRGLRRVACEGGPRLLGSLLDDDAVDELCLTLSPVLVGGTAGRIAVSDAPTTRVMTVASLVEEDGTLLLRYVRESGASGITPPNG</sequence>
<evidence type="ECO:0000256" key="1">
    <source>
        <dbReference type="ARBA" id="ARBA00005104"/>
    </source>
</evidence>
<dbReference type="GO" id="GO:0009231">
    <property type="term" value="P:riboflavin biosynthetic process"/>
    <property type="evidence" value="ECO:0007669"/>
    <property type="project" value="InterPro"/>
</dbReference>
<dbReference type="GO" id="GO:0008703">
    <property type="term" value="F:5-amino-6-(5-phosphoribosylamino)uracil reductase activity"/>
    <property type="evidence" value="ECO:0007669"/>
    <property type="project" value="InterPro"/>
</dbReference>
<dbReference type="RefSeq" id="WP_132421287.1">
    <property type="nucleotide sequence ID" value="NZ_SMFZ01000001.1"/>
</dbReference>
<feature type="domain" description="Bacterial bifunctional deaminase-reductase C-terminal" evidence="4">
    <location>
        <begin position="18"/>
        <end position="200"/>
    </location>
</feature>
<evidence type="ECO:0000259" key="4">
    <source>
        <dbReference type="Pfam" id="PF01872"/>
    </source>
</evidence>
<organism evidence="5 6">
    <name type="scientific">Pseudonocardia endophytica</name>
    <dbReference type="NCBI Taxonomy" id="401976"/>
    <lineage>
        <taxon>Bacteria</taxon>
        <taxon>Bacillati</taxon>
        <taxon>Actinomycetota</taxon>
        <taxon>Actinomycetes</taxon>
        <taxon>Pseudonocardiales</taxon>
        <taxon>Pseudonocardiaceae</taxon>
        <taxon>Pseudonocardia</taxon>
    </lineage>
</organism>
<keyword evidence="3" id="KW-0560">Oxidoreductase</keyword>
<dbReference type="Proteomes" id="UP000295560">
    <property type="component" value="Unassembled WGS sequence"/>
</dbReference>
<name>A0A4V2PIJ3_PSEEN</name>
<dbReference type="Pfam" id="PF01872">
    <property type="entry name" value="RibD_C"/>
    <property type="match status" value="1"/>
</dbReference>
<comment type="pathway">
    <text evidence="1">Cofactor biosynthesis; riboflavin biosynthesis.</text>
</comment>
<keyword evidence="2" id="KW-0521">NADP</keyword>
<evidence type="ECO:0000313" key="5">
    <source>
        <dbReference type="EMBL" id="TCK24906.1"/>
    </source>
</evidence>
<dbReference type="InterPro" id="IPR002734">
    <property type="entry name" value="RibDG_C"/>
</dbReference>
<reference evidence="5 6" key="1">
    <citation type="submission" date="2019-03" db="EMBL/GenBank/DDBJ databases">
        <title>Sequencing the genomes of 1000 actinobacteria strains.</title>
        <authorList>
            <person name="Klenk H.-P."/>
        </authorList>
    </citation>
    <scope>NUCLEOTIDE SEQUENCE [LARGE SCALE GENOMIC DNA]</scope>
    <source>
        <strain evidence="5 6">DSM 44969</strain>
    </source>
</reference>
<evidence type="ECO:0000256" key="2">
    <source>
        <dbReference type="ARBA" id="ARBA00022857"/>
    </source>
</evidence>
<dbReference type="OrthoDB" id="5243299at2"/>
<dbReference type="InterPro" id="IPR024072">
    <property type="entry name" value="DHFR-like_dom_sf"/>
</dbReference>
<evidence type="ECO:0000256" key="3">
    <source>
        <dbReference type="ARBA" id="ARBA00023002"/>
    </source>
</evidence>
<protein>
    <submittedName>
        <fullName evidence="5">Riboflavin biosynthesis pyrimidine reductase</fullName>
    </submittedName>
</protein>
<dbReference type="EMBL" id="SMFZ01000001">
    <property type="protein sequence ID" value="TCK24906.1"/>
    <property type="molecule type" value="Genomic_DNA"/>
</dbReference>
<comment type="caution">
    <text evidence="5">The sequence shown here is derived from an EMBL/GenBank/DDBJ whole genome shotgun (WGS) entry which is preliminary data.</text>
</comment>
<dbReference type="PANTHER" id="PTHR38011">
    <property type="entry name" value="DIHYDROFOLATE REDUCTASE FAMILY PROTEIN (AFU_ORTHOLOGUE AFUA_8G06820)"/>
    <property type="match status" value="1"/>
</dbReference>
<keyword evidence="6" id="KW-1185">Reference proteome</keyword>
<dbReference type="SUPFAM" id="SSF53597">
    <property type="entry name" value="Dihydrofolate reductase-like"/>
    <property type="match status" value="1"/>
</dbReference>
<gene>
    <name evidence="5" type="ORF">EV378_0701</name>
</gene>
<dbReference type="AlphaFoldDB" id="A0A4V2PIJ3"/>
<dbReference type="Gene3D" id="3.40.430.10">
    <property type="entry name" value="Dihydrofolate Reductase, subunit A"/>
    <property type="match status" value="1"/>
</dbReference>
<proteinExistence type="predicted"/>
<evidence type="ECO:0000313" key="6">
    <source>
        <dbReference type="Proteomes" id="UP000295560"/>
    </source>
</evidence>
<accession>A0A4V2PIJ3</accession>
<dbReference type="PANTHER" id="PTHR38011:SF7">
    <property type="entry name" value="2,5-DIAMINO-6-RIBOSYLAMINO-4(3H)-PYRIMIDINONE 5'-PHOSPHATE REDUCTASE"/>
    <property type="match status" value="1"/>
</dbReference>
<dbReference type="InterPro" id="IPR050765">
    <property type="entry name" value="Riboflavin_Biosynth_HTPR"/>
</dbReference>